<dbReference type="Gene3D" id="2.60.120.1140">
    <property type="entry name" value="Protein of unknown function DUF192"/>
    <property type="match status" value="1"/>
</dbReference>
<dbReference type="Pfam" id="PF02643">
    <property type="entry name" value="DUF192"/>
    <property type="match status" value="1"/>
</dbReference>
<proteinExistence type="predicted"/>
<protein>
    <submittedName>
        <fullName evidence="1">DUF192 domain-containing protein</fullName>
    </submittedName>
</protein>
<organism evidence="1 2">
    <name type="scientific">Candidatus Spechtbacteria bacterium SB0662_bin_43</name>
    <dbReference type="NCBI Taxonomy" id="2604897"/>
    <lineage>
        <taxon>Bacteria</taxon>
        <taxon>Candidatus Spechtiibacteriota</taxon>
    </lineage>
</organism>
<name>A0A845DAJ0_9BACT</name>
<dbReference type="EMBL" id="VXOY01000009">
    <property type="protein sequence ID" value="MYE38058.1"/>
    <property type="molecule type" value="Genomic_DNA"/>
</dbReference>
<dbReference type="Proteomes" id="UP000449092">
    <property type="component" value="Unassembled WGS sequence"/>
</dbReference>
<dbReference type="InterPro" id="IPR003795">
    <property type="entry name" value="DUF192"/>
</dbReference>
<comment type="caution">
    <text evidence="1">The sequence shown here is derived from an EMBL/GenBank/DDBJ whole genome shotgun (WGS) entry which is preliminary data.</text>
</comment>
<evidence type="ECO:0000313" key="2">
    <source>
        <dbReference type="Proteomes" id="UP000449092"/>
    </source>
</evidence>
<dbReference type="PANTHER" id="PTHR37953">
    <property type="entry name" value="UPF0127 PROTEIN MJ1496"/>
    <property type="match status" value="1"/>
</dbReference>
<reference evidence="1 2" key="1">
    <citation type="submission" date="2019-09" db="EMBL/GenBank/DDBJ databases">
        <title>Characterisation of the sponge microbiome using genome-centric metagenomics.</title>
        <authorList>
            <person name="Engelberts J.P."/>
            <person name="Robbins S.J."/>
            <person name="De Goeij J.M."/>
            <person name="Aranda M."/>
            <person name="Bell S.C."/>
            <person name="Webster N.S."/>
        </authorList>
    </citation>
    <scope>NUCLEOTIDE SEQUENCE [LARGE SCALE GENOMIC DNA]</scope>
    <source>
        <strain evidence="1">SB0662_bin_43</strain>
    </source>
</reference>
<dbReference type="AlphaFoldDB" id="A0A845DAJ0"/>
<sequence length="159" mass="17620">MKHLNVPTRISLLVALVALVITCDAYLLSSNTTPTASINNVTITLEVARTVEEKMKGLSGRASLPPDYGMIFLYEDKDIPEFWMKDVLFPLDIIWIDDGVIIDIHENVPPPNPNTPDNQLELYSPKQPITMVLEVNAGVVKTLGGKNALLNQKIILQNI</sequence>
<evidence type="ECO:0000313" key="1">
    <source>
        <dbReference type="EMBL" id="MYE38058.1"/>
    </source>
</evidence>
<dbReference type="InterPro" id="IPR038695">
    <property type="entry name" value="Saro_0823-like_sf"/>
</dbReference>
<dbReference type="PANTHER" id="PTHR37953:SF1">
    <property type="entry name" value="UPF0127 PROTEIN MJ1496"/>
    <property type="match status" value="1"/>
</dbReference>
<gene>
    <name evidence="1" type="ORF">F4X82_00875</name>
</gene>
<accession>A0A845DAJ0</accession>